<dbReference type="SMART" id="SM00382">
    <property type="entry name" value="AAA"/>
    <property type="match status" value="1"/>
</dbReference>
<feature type="transmembrane region" description="Helical" evidence="10">
    <location>
        <begin position="31"/>
        <end position="53"/>
    </location>
</feature>
<dbReference type="GO" id="GO:0016887">
    <property type="term" value="F:ATP hydrolysis activity"/>
    <property type="evidence" value="ECO:0007669"/>
    <property type="project" value="InterPro"/>
</dbReference>
<sequence>MEGTQAKKVTFTSQAYALLMKNLTLLFRNKCALFCQLLPLIVIILCGIIVLIMRADREQSKLPYIIYNTPEDACYDDGWKMMNPPRGWYVGDYIGSQDPSQCSNNATVLDSIPRMKNSSGCYPSYQFQDKGVDDMMVRIRQIQTDYDAAPYDGSKTLPESAVILENLNTIGMNKSITLKVLYSLFVMDEDPFKRCTTFVMQWWSNALINNEKAKSQLVRGIGGIPPAKIYDVMYDSILFFVYTPIVFSLSMPQWLYIVVDDKCNRVREMMKMLGMKMTPYWVLHIVYFFCIFLIQFILYCLLGVLFGVTFILDVNWGLLLGVFAGYGLCQVCIIPLLNSLFDDSAIASTVVTVAIGLSVVIGEFLGTTTATNGEWYCIYPPFAFVQALERMNSDLLIFKTVNYRSIYWPVFVSLYGWPLILLIIGLYCDMVLPRKYGTPESPLFFLKWLNRRRNDLGESKIKNPKSEDNDVQKEYKKFQKREWNSKSPLIINGLTKTFKQLGNTQTAVNQLCLEVGNETFGLLGQNGAGKTTTISMLTGLIEPNGGSATVCGYNIHNSMEDVHTVVGVCPQFDVLWPDLTTYEIILFYCRLKGHFLKSKSVAKHILEDVGLWSDKDPKPQNRRSSQLSGGMRRRLSIAIAMTGNPKVIFLDEPTTGLDVAIRRDVWDLILKIQRNRCIIITTHSMEEADVLCDRVGIMSDGDLIALGTCQRIRNHYAPGYYIKIASEERIEVTNFLKQLLGEDVEVKEERGILTAMIPIDKKRLSNIFSEVLEHKEELKIEDWEIQQKGLEDAFIEIIEADRASKSLM</sequence>
<evidence type="ECO:0000256" key="6">
    <source>
        <dbReference type="ARBA" id="ARBA00022741"/>
    </source>
</evidence>
<comment type="caution">
    <text evidence="12">The sequence shown here is derived from an EMBL/GenBank/DDBJ whole genome shotgun (WGS) entry which is preliminary data.</text>
</comment>
<dbReference type="VEuPathDB" id="AmoebaDB:EHI8A_191250"/>
<evidence type="ECO:0000259" key="11">
    <source>
        <dbReference type="PROSITE" id="PS50893"/>
    </source>
</evidence>
<evidence type="ECO:0000256" key="10">
    <source>
        <dbReference type="SAM" id="Phobius"/>
    </source>
</evidence>
<evidence type="ECO:0000256" key="4">
    <source>
        <dbReference type="ARBA" id="ARBA00022692"/>
    </source>
</evidence>
<keyword evidence="7" id="KW-0067">ATP-binding</keyword>
<keyword evidence="4 10" id="KW-0812">Transmembrane</keyword>
<dbReference type="InterPro" id="IPR026082">
    <property type="entry name" value="ABCA"/>
</dbReference>
<dbReference type="PANTHER" id="PTHR19229:SF36">
    <property type="entry name" value="ATP-BINDING CASSETTE SUB-FAMILY A MEMBER 2"/>
    <property type="match status" value="1"/>
</dbReference>
<dbReference type="AlphaFoldDB" id="A0A5K1VGK7"/>
<evidence type="ECO:0000256" key="9">
    <source>
        <dbReference type="ARBA" id="ARBA00023136"/>
    </source>
</evidence>
<dbReference type="Proteomes" id="UP000078387">
    <property type="component" value="Unassembled WGS sequence"/>
</dbReference>
<dbReference type="VEuPathDB" id="AmoebaDB:EHI7A_167520"/>
<evidence type="ECO:0000256" key="1">
    <source>
        <dbReference type="ARBA" id="ARBA00004141"/>
    </source>
</evidence>
<keyword evidence="3" id="KW-0813">Transport</keyword>
<dbReference type="Pfam" id="PF12698">
    <property type="entry name" value="ABC2_membrane_3"/>
    <property type="match status" value="1"/>
</dbReference>
<gene>
    <name evidence="12" type="ORF">CL6EHI_197670</name>
</gene>
<feature type="transmembrane region" description="Helical" evidence="10">
    <location>
        <begin position="344"/>
        <end position="365"/>
    </location>
</feature>
<evidence type="ECO:0000256" key="8">
    <source>
        <dbReference type="ARBA" id="ARBA00022989"/>
    </source>
</evidence>
<evidence type="ECO:0000256" key="3">
    <source>
        <dbReference type="ARBA" id="ARBA00022448"/>
    </source>
</evidence>
<dbReference type="PROSITE" id="PS00211">
    <property type="entry name" value="ABC_TRANSPORTER_1"/>
    <property type="match status" value="1"/>
</dbReference>
<dbReference type="GO" id="GO:0005524">
    <property type="term" value="F:ATP binding"/>
    <property type="evidence" value="ECO:0007669"/>
    <property type="project" value="UniProtKB-KW"/>
</dbReference>
<dbReference type="EMBL" id="BDEQ01000001">
    <property type="protein sequence ID" value="GAT97936.1"/>
    <property type="molecule type" value="Genomic_DNA"/>
</dbReference>
<reference evidence="12 13" key="1">
    <citation type="submission" date="2016-05" db="EMBL/GenBank/DDBJ databases">
        <title>First whole genome sequencing of Entamoeba histolytica HM1:IMSS-clone-6.</title>
        <authorList>
            <person name="Mukherjee Avik.K."/>
            <person name="Izumyama S."/>
            <person name="Nakada-Tsukui K."/>
            <person name="Nozaki T."/>
        </authorList>
    </citation>
    <scope>NUCLEOTIDE SEQUENCE [LARGE SCALE GENOMIC DNA]</scope>
    <source>
        <strain evidence="12 13">HM1:IMSS clone 6</strain>
    </source>
</reference>
<dbReference type="InterPro" id="IPR003593">
    <property type="entry name" value="AAA+_ATPase"/>
</dbReference>
<feature type="domain" description="ABC transporter" evidence="11">
    <location>
        <begin position="489"/>
        <end position="725"/>
    </location>
</feature>
<dbReference type="VEuPathDB" id="AmoebaDB:EHI_197670"/>
<keyword evidence="6" id="KW-0547">Nucleotide-binding</keyword>
<comment type="subcellular location">
    <subcellularLocation>
        <location evidence="1">Membrane</location>
        <topology evidence="1">Multi-pass membrane protein</topology>
    </subcellularLocation>
</comment>
<dbReference type="Gene3D" id="3.40.50.300">
    <property type="entry name" value="P-loop containing nucleotide triphosphate hydrolases"/>
    <property type="match status" value="1"/>
</dbReference>
<dbReference type="CDD" id="cd03263">
    <property type="entry name" value="ABC_subfamily_A"/>
    <property type="match status" value="1"/>
</dbReference>
<dbReference type="GO" id="GO:0005319">
    <property type="term" value="F:lipid transporter activity"/>
    <property type="evidence" value="ECO:0007669"/>
    <property type="project" value="TreeGrafter"/>
</dbReference>
<dbReference type="Pfam" id="PF00005">
    <property type="entry name" value="ABC_tran"/>
    <property type="match status" value="1"/>
</dbReference>
<dbReference type="InterPro" id="IPR017871">
    <property type="entry name" value="ABC_transporter-like_CS"/>
</dbReference>
<dbReference type="InterPro" id="IPR003439">
    <property type="entry name" value="ABC_transporter-like_ATP-bd"/>
</dbReference>
<comment type="similarity">
    <text evidence="2">Belongs to the ABC transporter superfamily. ABCA family.</text>
</comment>
<dbReference type="SUPFAM" id="SSF52540">
    <property type="entry name" value="P-loop containing nucleoside triphosphate hydrolases"/>
    <property type="match status" value="1"/>
</dbReference>
<evidence type="ECO:0000256" key="7">
    <source>
        <dbReference type="ARBA" id="ARBA00022840"/>
    </source>
</evidence>
<evidence type="ECO:0000256" key="5">
    <source>
        <dbReference type="ARBA" id="ARBA00022737"/>
    </source>
</evidence>
<dbReference type="VEuPathDB" id="AmoebaDB:KM1_182660"/>
<feature type="transmembrane region" description="Helical" evidence="10">
    <location>
        <begin position="280"/>
        <end position="312"/>
    </location>
</feature>
<evidence type="ECO:0000256" key="2">
    <source>
        <dbReference type="ARBA" id="ARBA00008869"/>
    </source>
</evidence>
<keyword evidence="8 10" id="KW-1133">Transmembrane helix</keyword>
<dbReference type="VEuPathDB" id="AmoebaDB:EHI5A_192190"/>
<organism evidence="12 13">
    <name type="scientific">Entamoeba histolytica</name>
    <dbReference type="NCBI Taxonomy" id="5759"/>
    <lineage>
        <taxon>Eukaryota</taxon>
        <taxon>Amoebozoa</taxon>
        <taxon>Evosea</taxon>
        <taxon>Archamoebae</taxon>
        <taxon>Mastigamoebida</taxon>
        <taxon>Entamoebidae</taxon>
        <taxon>Entamoeba</taxon>
    </lineage>
</organism>
<dbReference type="PANTHER" id="PTHR19229">
    <property type="entry name" value="ATP-BINDING CASSETTE TRANSPORTER SUBFAMILY A ABCA"/>
    <property type="match status" value="1"/>
</dbReference>
<protein>
    <submittedName>
        <fullName evidence="12">ABC transporter putative</fullName>
    </submittedName>
</protein>
<feature type="transmembrane region" description="Helical" evidence="10">
    <location>
        <begin position="406"/>
        <end position="428"/>
    </location>
</feature>
<dbReference type="GO" id="GO:0016020">
    <property type="term" value="C:membrane"/>
    <property type="evidence" value="ECO:0007669"/>
    <property type="project" value="UniProtKB-SubCell"/>
</dbReference>
<name>A0A5K1VGK7_ENTHI</name>
<dbReference type="PROSITE" id="PS50893">
    <property type="entry name" value="ABC_TRANSPORTER_2"/>
    <property type="match status" value="1"/>
</dbReference>
<evidence type="ECO:0000313" key="13">
    <source>
        <dbReference type="Proteomes" id="UP000078387"/>
    </source>
</evidence>
<evidence type="ECO:0000313" key="12">
    <source>
        <dbReference type="EMBL" id="GAT97936.1"/>
    </source>
</evidence>
<dbReference type="OMA" id="WEDLSCV"/>
<dbReference type="InterPro" id="IPR027417">
    <property type="entry name" value="P-loop_NTPase"/>
</dbReference>
<dbReference type="GO" id="GO:0140359">
    <property type="term" value="F:ABC-type transporter activity"/>
    <property type="evidence" value="ECO:0007669"/>
    <property type="project" value="InterPro"/>
</dbReference>
<feature type="transmembrane region" description="Helical" evidence="10">
    <location>
        <begin position="237"/>
        <end position="259"/>
    </location>
</feature>
<dbReference type="FunFam" id="3.40.50.300:FF:000335">
    <property type="entry name" value="ATP binding cassette subfamily A member 5"/>
    <property type="match status" value="1"/>
</dbReference>
<keyword evidence="5" id="KW-0677">Repeat</keyword>
<feature type="transmembrane region" description="Helical" evidence="10">
    <location>
        <begin position="318"/>
        <end position="337"/>
    </location>
</feature>
<accession>A0A5K1VGK7</accession>
<dbReference type="InterPro" id="IPR013525">
    <property type="entry name" value="ABC2_TM"/>
</dbReference>
<proteinExistence type="inferred from homology"/>
<keyword evidence="9 10" id="KW-0472">Membrane</keyword>